<protein>
    <submittedName>
        <fullName evidence="1">Uncharacterized protein</fullName>
    </submittedName>
</protein>
<sequence length="190" mass="21004">MKKELWLLSLSGSDSNLNDIGVKVPAGKTINVFKWNPYVTQEQVDESLKSGSIFKYLTAKKIKIVERKTAVRPADLDRIKESKEMVARKTKTSVVIESDLDDPEEGEGFEFADYGVNDVVSQKKIGVSVFVEAKQDEIVEPDSGVQLVPKEEMGKNTKQTQIVMDMAEKSTHPAGLLAETTVASPTQPFV</sequence>
<organism evidence="1">
    <name type="scientific">marine sediment metagenome</name>
    <dbReference type="NCBI Taxonomy" id="412755"/>
    <lineage>
        <taxon>unclassified sequences</taxon>
        <taxon>metagenomes</taxon>
        <taxon>ecological metagenomes</taxon>
    </lineage>
</organism>
<dbReference type="EMBL" id="LAZR01039238">
    <property type="protein sequence ID" value="KKL17494.1"/>
    <property type="molecule type" value="Genomic_DNA"/>
</dbReference>
<name>A0A0F9B6E2_9ZZZZ</name>
<gene>
    <name evidence="1" type="ORF">LCGC14_2485020</name>
</gene>
<reference evidence="1" key="1">
    <citation type="journal article" date="2015" name="Nature">
        <title>Complex archaea that bridge the gap between prokaryotes and eukaryotes.</title>
        <authorList>
            <person name="Spang A."/>
            <person name="Saw J.H."/>
            <person name="Jorgensen S.L."/>
            <person name="Zaremba-Niedzwiedzka K."/>
            <person name="Martijn J."/>
            <person name="Lind A.E."/>
            <person name="van Eijk R."/>
            <person name="Schleper C."/>
            <person name="Guy L."/>
            <person name="Ettema T.J."/>
        </authorList>
    </citation>
    <scope>NUCLEOTIDE SEQUENCE</scope>
</reference>
<feature type="non-terminal residue" evidence="1">
    <location>
        <position position="190"/>
    </location>
</feature>
<dbReference type="AlphaFoldDB" id="A0A0F9B6E2"/>
<comment type="caution">
    <text evidence="1">The sequence shown here is derived from an EMBL/GenBank/DDBJ whole genome shotgun (WGS) entry which is preliminary data.</text>
</comment>
<proteinExistence type="predicted"/>
<evidence type="ECO:0000313" key="1">
    <source>
        <dbReference type="EMBL" id="KKL17494.1"/>
    </source>
</evidence>
<accession>A0A0F9B6E2</accession>